<dbReference type="AlphaFoldDB" id="A0A6N9NEE1"/>
<keyword evidence="1" id="KW-1133">Transmembrane helix</keyword>
<organism evidence="3 4">
    <name type="scientific">Acidiluteibacter ferrifornacis</name>
    <dbReference type="NCBI Taxonomy" id="2692424"/>
    <lineage>
        <taxon>Bacteria</taxon>
        <taxon>Pseudomonadati</taxon>
        <taxon>Bacteroidota</taxon>
        <taxon>Flavobacteriia</taxon>
        <taxon>Flavobacteriales</taxon>
        <taxon>Cryomorphaceae</taxon>
        <taxon>Acidiluteibacter</taxon>
    </lineage>
</organism>
<dbReference type="Pfam" id="PF11127">
    <property type="entry name" value="YgaP-like_TM"/>
    <property type="match status" value="1"/>
</dbReference>
<gene>
    <name evidence="3" type="ORF">GQN54_02590</name>
</gene>
<sequence length="70" mass="8001">MFGFKKNMGLLDRILRILMALVTFYFTFTKSESIAFSIVMVILGLFFLIVGLIGRSPLYKLLGTYSDDRP</sequence>
<keyword evidence="4" id="KW-1185">Reference proteome</keyword>
<accession>A0A6N9NEE1</accession>
<evidence type="ECO:0000256" key="1">
    <source>
        <dbReference type="SAM" id="Phobius"/>
    </source>
</evidence>
<protein>
    <submittedName>
        <fullName evidence="3">DUF2892 domain-containing protein</fullName>
    </submittedName>
</protein>
<keyword evidence="1" id="KW-0472">Membrane</keyword>
<keyword evidence="1" id="KW-0812">Transmembrane</keyword>
<evidence type="ECO:0000313" key="3">
    <source>
        <dbReference type="EMBL" id="NBG64988.1"/>
    </source>
</evidence>
<evidence type="ECO:0000313" key="4">
    <source>
        <dbReference type="Proteomes" id="UP000470771"/>
    </source>
</evidence>
<name>A0A6N9NEE1_9FLAO</name>
<dbReference type="EMBL" id="WWNE01000003">
    <property type="protein sequence ID" value="NBG64988.1"/>
    <property type="molecule type" value="Genomic_DNA"/>
</dbReference>
<comment type="caution">
    <text evidence="3">The sequence shown here is derived from an EMBL/GenBank/DDBJ whole genome shotgun (WGS) entry which is preliminary data.</text>
</comment>
<reference evidence="3 4" key="1">
    <citation type="submission" date="2019-12" db="EMBL/GenBank/DDBJ databases">
        <authorList>
            <person name="Zhao J."/>
        </authorList>
    </citation>
    <scope>NUCLEOTIDE SEQUENCE [LARGE SCALE GENOMIC DNA]</scope>
    <source>
        <strain evidence="3 4">S-15</strain>
    </source>
</reference>
<evidence type="ECO:0000259" key="2">
    <source>
        <dbReference type="Pfam" id="PF11127"/>
    </source>
</evidence>
<proteinExistence type="predicted"/>
<feature type="transmembrane region" description="Helical" evidence="1">
    <location>
        <begin position="34"/>
        <end position="53"/>
    </location>
</feature>
<dbReference type="InterPro" id="IPR021309">
    <property type="entry name" value="YgaP-like_TM"/>
</dbReference>
<dbReference type="RefSeq" id="WP_160631656.1">
    <property type="nucleotide sequence ID" value="NZ_WWNE01000003.1"/>
</dbReference>
<feature type="domain" description="Inner membrane protein YgaP-like transmembrane" evidence="2">
    <location>
        <begin position="5"/>
        <end position="64"/>
    </location>
</feature>
<dbReference type="Proteomes" id="UP000470771">
    <property type="component" value="Unassembled WGS sequence"/>
</dbReference>